<feature type="transmembrane region" description="Helical" evidence="9">
    <location>
        <begin position="362"/>
        <end position="386"/>
    </location>
</feature>
<feature type="domain" description="Major facilitator superfamily (MFS) profile" evidence="10">
    <location>
        <begin position="17"/>
        <end position="466"/>
    </location>
</feature>
<evidence type="ECO:0000256" key="2">
    <source>
        <dbReference type="ARBA" id="ARBA00022448"/>
    </source>
</evidence>
<keyword evidence="7" id="KW-0046">Antibiotic resistance</keyword>
<keyword evidence="2" id="KW-0813">Transport</keyword>
<evidence type="ECO:0000313" key="12">
    <source>
        <dbReference type="Proteomes" id="UP000199207"/>
    </source>
</evidence>
<evidence type="ECO:0000313" key="11">
    <source>
        <dbReference type="EMBL" id="SFC56420.1"/>
    </source>
</evidence>
<dbReference type="GO" id="GO:0005886">
    <property type="term" value="C:plasma membrane"/>
    <property type="evidence" value="ECO:0007669"/>
    <property type="project" value="UniProtKB-SubCell"/>
</dbReference>
<dbReference type="Proteomes" id="UP000199207">
    <property type="component" value="Unassembled WGS sequence"/>
</dbReference>
<evidence type="ECO:0000259" key="10">
    <source>
        <dbReference type="PROSITE" id="PS50850"/>
    </source>
</evidence>
<evidence type="ECO:0000256" key="9">
    <source>
        <dbReference type="SAM" id="Phobius"/>
    </source>
</evidence>
<organism evidence="11 12">
    <name type="scientific">Streptomyces aidingensis</name>
    <dbReference type="NCBI Taxonomy" id="910347"/>
    <lineage>
        <taxon>Bacteria</taxon>
        <taxon>Bacillati</taxon>
        <taxon>Actinomycetota</taxon>
        <taxon>Actinomycetes</taxon>
        <taxon>Kitasatosporales</taxon>
        <taxon>Streptomycetaceae</taxon>
        <taxon>Streptomyces</taxon>
    </lineage>
</organism>
<evidence type="ECO:0000256" key="1">
    <source>
        <dbReference type="ARBA" id="ARBA00004651"/>
    </source>
</evidence>
<proteinExistence type="predicted"/>
<evidence type="ECO:0000256" key="7">
    <source>
        <dbReference type="ARBA" id="ARBA00023251"/>
    </source>
</evidence>
<feature type="transmembrane region" description="Helical" evidence="9">
    <location>
        <begin position="303"/>
        <end position="322"/>
    </location>
</feature>
<gene>
    <name evidence="11" type="ORF">SAMN05421773_104105</name>
</gene>
<evidence type="ECO:0000256" key="6">
    <source>
        <dbReference type="ARBA" id="ARBA00023136"/>
    </source>
</evidence>
<dbReference type="RefSeq" id="WP_093838389.1">
    <property type="nucleotide sequence ID" value="NZ_FOLM01000004.1"/>
</dbReference>
<dbReference type="EMBL" id="FOLM01000004">
    <property type="protein sequence ID" value="SFC56420.1"/>
    <property type="molecule type" value="Genomic_DNA"/>
</dbReference>
<feature type="transmembrane region" description="Helical" evidence="9">
    <location>
        <begin position="443"/>
        <end position="463"/>
    </location>
</feature>
<dbReference type="InterPro" id="IPR005829">
    <property type="entry name" value="Sugar_transporter_CS"/>
</dbReference>
<feature type="transmembrane region" description="Helical" evidence="9">
    <location>
        <begin position="53"/>
        <end position="71"/>
    </location>
</feature>
<dbReference type="CDD" id="cd17321">
    <property type="entry name" value="MFS_MMR_MDR_like"/>
    <property type="match status" value="1"/>
</dbReference>
<dbReference type="OrthoDB" id="7375466at2"/>
<dbReference type="PROSITE" id="PS00216">
    <property type="entry name" value="SUGAR_TRANSPORT_1"/>
    <property type="match status" value="1"/>
</dbReference>
<keyword evidence="5 9" id="KW-1133">Transmembrane helix</keyword>
<dbReference type="Gene3D" id="1.20.1250.20">
    <property type="entry name" value="MFS general substrate transporter like domains"/>
    <property type="match status" value="1"/>
</dbReference>
<feature type="transmembrane region" description="Helical" evidence="9">
    <location>
        <begin position="203"/>
        <end position="224"/>
    </location>
</feature>
<accession>A0A1I1KG34</accession>
<keyword evidence="6 9" id="KW-0472">Membrane</keyword>
<comment type="subcellular location">
    <subcellularLocation>
        <location evidence="1">Cell membrane</location>
        <topology evidence="1">Multi-pass membrane protein</topology>
    </subcellularLocation>
</comment>
<dbReference type="Pfam" id="PF07690">
    <property type="entry name" value="MFS_1"/>
    <property type="match status" value="1"/>
</dbReference>
<feature type="transmembrane region" description="Helical" evidence="9">
    <location>
        <begin position="275"/>
        <end position="297"/>
    </location>
</feature>
<feature type="transmembrane region" description="Helical" evidence="9">
    <location>
        <begin position="83"/>
        <end position="101"/>
    </location>
</feature>
<protein>
    <submittedName>
        <fullName evidence="11">Drug resistance transporter, EmrB/QacA subfamily</fullName>
    </submittedName>
</protein>
<sequence length="501" mass="51486">MSSSTTSTSWDARLWGVLLTVSLVVGLDALDVSMVAVALPSIQDELGLSTSALQWVVSGYILSYGGLLLLGGRTADLLGRRRVFLWAVAVFTVASLLGGLVDDGALLIASRLVKGAAAAFTAPAALSLITTTFAEGPARNRALGIFAVFGASGYSAGLVFSGLLTGVGWRWTFFLPVPIALVALIAAHRLLPRDTRPRRRSGGYDLPGAVTGVAAMLTLVYTVVEAPETGWAAPRTLLQFLAAAVLLAAFLLIESRSRHPLIRLGILRSGPLARANLGVAVFFGGYLGFQFVLMLYLQSVLDWSPLETALGFLPAALIVAFGSPRTDPLINRFGTARTIAGGVAAHLAAYVLFLALDRDLPYAVGTLPSMVLLGIGFMLAFASFNIQATAGIPDHEQGLAGGLLNTSVQVGGAIGLAVVTAVLTGNGGGREGAEALLAGFDPALWTVTGFAVLGLAIALTGTLRRGGAGRPGPELPPAAAGQPAGDGAGPEAEPELTAAVR</sequence>
<evidence type="ECO:0000256" key="4">
    <source>
        <dbReference type="ARBA" id="ARBA00022692"/>
    </source>
</evidence>
<dbReference type="AlphaFoldDB" id="A0A1I1KG34"/>
<dbReference type="PROSITE" id="PS50850">
    <property type="entry name" value="MFS"/>
    <property type="match status" value="1"/>
</dbReference>
<reference evidence="11 12" key="1">
    <citation type="submission" date="2016-10" db="EMBL/GenBank/DDBJ databases">
        <authorList>
            <person name="de Groot N.N."/>
        </authorList>
    </citation>
    <scope>NUCLEOTIDE SEQUENCE [LARGE SCALE GENOMIC DNA]</scope>
    <source>
        <strain evidence="11 12">CGMCC 4.5739</strain>
    </source>
</reference>
<keyword evidence="3" id="KW-1003">Cell membrane</keyword>
<feature type="transmembrane region" description="Helical" evidence="9">
    <location>
        <begin position="236"/>
        <end position="254"/>
    </location>
</feature>
<dbReference type="InterPro" id="IPR036259">
    <property type="entry name" value="MFS_trans_sf"/>
</dbReference>
<feature type="transmembrane region" description="Helical" evidence="9">
    <location>
        <begin position="334"/>
        <end position="356"/>
    </location>
</feature>
<dbReference type="SUPFAM" id="SSF103473">
    <property type="entry name" value="MFS general substrate transporter"/>
    <property type="match status" value="1"/>
</dbReference>
<feature type="region of interest" description="Disordered" evidence="8">
    <location>
        <begin position="468"/>
        <end position="501"/>
    </location>
</feature>
<dbReference type="PANTHER" id="PTHR42718:SF46">
    <property type="entry name" value="BLR6921 PROTEIN"/>
    <property type="match status" value="1"/>
</dbReference>
<dbReference type="InterPro" id="IPR011701">
    <property type="entry name" value="MFS"/>
</dbReference>
<name>A0A1I1KG34_9ACTN</name>
<dbReference type="STRING" id="910347.SAMN05421773_104105"/>
<evidence type="ECO:0000256" key="8">
    <source>
        <dbReference type="SAM" id="MobiDB-lite"/>
    </source>
</evidence>
<feature type="transmembrane region" description="Helical" evidence="9">
    <location>
        <begin position="398"/>
        <end position="423"/>
    </location>
</feature>
<feature type="transmembrane region" description="Helical" evidence="9">
    <location>
        <begin position="173"/>
        <end position="191"/>
    </location>
</feature>
<keyword evidence="12" id="KW-1185">Reference proteome</keyword>
<keyword evidence="4 9" id="KW-0812">Transmembrane</keyword>
<feature type="compositionally biased region" description="Low complexity" evidence="8">
    <location>
        <begin position="477"/>
        <end position="491"/>
    </location>
</feature>
<evidence type="ECO:0000256" key="5">
    <source>
        <dbReference type="ARBA" id="ARBA00022989"/>
    </source>
</evidence>
<feature type="transmembrane region" description="Helical" evidence="9">
    <location>
        <begin position="145"/>
        <end position="167"/>
    </location>
</feature>
<dbReference type="GO" id="GO:0046677">
    <property type="term" value="P:response to antibiotic"/>
    <property type="evidence" value="ECO:0007669"/>
    <property type="project" value="UniProtKB-KW"/>
</dbReference>
<evidence type="ECO:0000256" key="3">
    <source>
        <dbReference type="ARBA" id="ARBA00022475"/>
    </source>
</evidence>
<feature type="transmembrane region" description="Helical" evidence="9">
    <location>
        <begin position="113"/>
        <end position="133"/>
    </location>
</feature>
<dbReference type="Gene3D" id="1.20.1720.10">
    <property type="entry name" value="Multidrug resistance protein D"/>
    <property type="match status" value="1"/>
</dbReference>
<dbReference type="GO" id="GO:0022857">
    <property type="term" value="F:transmembrane transporter activity"/>
    <property type="evidence" value="ECO:0007669"/>
    <property type="project" value="InterPro"/>
</dbReference>
<dbReference type="PANTHER" id="PTHR42718">
    <property type="entry name" value="MAJOR FACILITATOR SUPERFAMILY MULTIDRUG TRANSPORTER MFSC"/>
    <property type="match status" value="1"/>
</dbReference>
<dbReference type="InterPro" id="IPR020846">
    <property type="entry name" value="MFS_dom"/>
</dbReference>